<gene>
    <name evidence="10" type="ORF">GRQ65_21060</name>
</gene>
<feature type="transmembrane region" description="Helical" evidence="9">
    <location>
        <begin position="190"/>
        <end position="212"/>
    </location>
</feature>
<evidence type="ECO:0000313" key="11">
    <source>
        <dbReference type="Proteomes" id="UP000473325"/>
    </source>
</evidence>
<dbReference type="RefSeq" id="WP_160879975.1">
    <property type="nucleotide sequence ID" value="NZ_WUEK01000017.1"/>
</dbReference>
<organism evidence="10 11">
    <name type="scientific">Nocardioides flavescens</name>
    <dbReference type="NCBI Taxonomy" id="2691959"/>
    <lineage>
        <taxon>Bacteria</taxon>
        <taxon>Bacillati</taxon>
        <taxon>Actinomycetota</taxon>
        <taxon>Actinomycetes</taxon>
        <taxon>Propionibacteriales</taxon>
        <taxon>Nocardioidaceae</taxon>
        <taxon>Nocardioides</taxon>
    </lineage>
</organism>
<keyword evidence="6 9" id="KW-1133">Transmembrane helix</keyword>
<keyword evidence="5" id="KW-0029">Amino-acid transport</keyword>
<evidence type="ECO:0000256" key="9">
    <source>
        <dbReference type="SAM" id="Phobius"/>
    </source>
</evidence>
<dbReference type="Pfam" id="PF02653">
    <property type="entry name" value="BPD_transp_2"/>
    <property type="match status" value="1"/>
</dbReference>
<feature type="transmembrane region" description="Helical" evidence="9">
    <location>
        <begin position="218"/>
        <end position="237"/>
    </location>
</feature>
<keyword evidence="3" id="KW-1003">Cell membrane</keyword>
<evidence type="ECO:0000256" key="4">
    <source>
        <dbReference type="ARBA" id="ARBA00022692"/>
    </source>
</evidence>
<accession>A0A6L7F467</accession>
<feature type="transmembrane region" description="Helical" evidence="9">
    <location>
        <begin position="244"/>
        <end position="262"/>
    </location>
</feature>
<feature type="transmembrane region" description="Helical" evidence="9">
    <location>
        <begin position="268"/>
        <end position="285"/>
    </location>
</feature>
<reference evidence="10 11" key="1">
    <citation type="submission" date="2019-12" db="EMBL/GenBank/DDBJ databases">
        <authorList>
            <person name="Kun Z."/>
        </authorList>
    </citation>
    <scope>NUCLEOTIDE SEQUENCE [LARGE SCALE GENOMIC DNA]</scope>
    <source>
        <strain evidence="10 11">YIM 123512</strain>
    </source>
</reference>
<keyword evidence="4 9" id="KW-0812">Transmembrane</keyword>
<dbReference type="Proteomes" id="UP000473325">
    <property type="component" value="Unassembled WGS sequence"/>
</dbReference>
<dbReference type="GO" id="GO:0005886">
    <property type="term" value="C:plasma membrane"/>
    <property type="evidence" value="ECO:0007669"/>
    <property type="project" value="UniProtKB-SubCell"/>
</dbReference>
<evidence type="ECO:0000256" key="3">
    <source>
        <dbReference type="ARBA" id="ARBA00022475"/>
    </source>
</evidence>
<dbReference type="InterPro" id="IPR001851">
    <property type="entry name" value="ABC_transp_permease"/>
</dbReference>
<comment type="subcellular location">
    <subcellularLocation>
        <location evidence="1">Cell membrane</location>
        <topology evidence="1">Multi-pass membrane protein</topology>
    </subcellularLocation>
</comment>
<proteinExistence type="inferred from homology"/>
<comment type="similarity">
    <text evidence="8">Belongs to the binding-protein-dependent transport system permease family. LivHM subfamily.</text>
</comment>
<keyword evidence="11" id="KW-1185">Reference proteome</keyword>
<dbReference type="CDD" id="cd06582">
    <property type="entry name" value="TM_PBP1_LivH_like"/>
    <property type="match status" value="1"/>
</dbReference>
<dbReference type="AlphaFoldDB" id="A0A6L7F467"/>
<evidence type="ECO:0000256" key="5">
    <source>
        <dbReference type="ARBA" id="ARBA00022970"/>
    </source>
</evidence>
<evidence type="ECO:0000256" key="8">
    <source>
        <dbReference type="ARBA" id="ARBA00037998"/>
    </source>
</evidence>
<feature type="transmembrane region" description="Helical" evidence="9">
    <location>
        <begin position="139"/>
        <end position="161"/>
    </location>
</feature>
<evidence type="ECO:0000256" key="1">
    <source>
        <dbReference type="ARBA" id="ARBA00004651"/>
    </source>
</evidence>
<dbReference type="GO" id="GO:0006865">
    <property type="term" value="P:amino acid transport"/>
    <property type="evidence" value="ECO:0007669"/>
    <property type="project" value="UniProtKB-KW"/>
</dbReference>
<dbReference type="EMBL" id="WUEK01000017">
    <property type="protein sequence ID" value="MXG92038.1"/>
    <property type="molecule type" value="Genomic_DNA"/>
</dbReference>
<evidence type="ECO:0000256" key="2">
    <source>
        <dbReference type="ARBA" id="ARBA00022448"/>
    </source>
</evidence>
<protein>
    <submittedName>
        <fullName evidence="10">Branched-chain amino acid ABC transporter permease</fullName>
    </submittedName>
</protein>
<evidence type="ECO:0000313" key="10">
    <source>
        <dbReference type="EMBL" id="MXG92038.1"/>
    </source>
</evidence>
<sequence length="299" mass="31458">MDIFLTRLISGMTAGSVYAMIALALVVVFRSSATINFAQGEFALFTTYVSWWLTQHGWNIWLTLVPALGLGFVMCAVAERFLIRPVRKRDETAVLIVALALFTGLNGLAGWIWGSDDKVYPRLVPIGDDSFLALGGARLYYDSIFVVLSLVLVVGALSLVLNKTGLGLQMRAVATNPESASLCGIKVGRIFMISWGLAGVIGSLAAAILVPVLPPGQLGLPGMFHMLIFGTVAALLGGLDSVKGAVVGGLSLGVGLAMINGYGSFFGGSISLTVALVVIVVVLGLKPNGLFGSRRLERV</sequence>
<dbReference type="PANTHER" id="PTHR11795:SF451">
    <property type="entry name" value="ABC TRANSPORTER PERMEASE PROTEIN"/>
    <property type="match status" value="1"/>
</dbReference>
<dbReference type="PANTHER" id="PTHR11795">
    <property type="entry name" value="BRANCHED-CHAIN AMINO ACID TRANSPORT SYSTEM PERMEASE PROTEIN LIVH"/>
    <property type="match status" value="1"/>
</dbReference>
<dbReference type="InterPro" id="IPR052157">
    <property type="entry name" value="BCAA_transport_permease"/>
</dbReference>
<evidence type="ECO:0000256" key="7">
    <source>
        <dbReference type="ARBA" id="ARBA00023136"/>
    </source>
</evidence>
<comment type="caution">
    <text evidence="10">The sequence shown here is derived from an EMBL/GenBank/DDBJ whole genome shotgun (WGS) entry which is preliminary data.</text>
</comment>
<name>A0A6L7F467_9ACTN</name>
<keyword evidence="2" id="KW-0813">Transport</keyword>
<feature type="transmembrane region" description="Helical" evidence="9">
    <location>
        <begin position="6"/>
        <end position="28"/>
    </location>
</feature>
<feature type="transmembrane region" description="Helical" evidence="9">
    <location>
        <begin position="60"/>
        <end position="82"/>
    </location>
</feature>
<feature type="transmembrane region" description="Helical" evidence="9">
    <location>
        <begin position="94"/>
        <end position="113"/>
    </location>
</feature>
<dbReference type="GO" id="GO:0022857">
    <property type="term" value="F:transmembrane transporter activity"/>
    <property type="evidence" value="ECO:0007669"/>
    <property type="project" value="InterPro"/>
</dbReference>
<keyword evidence="7 9" id="KW-0472">Membrane</keyword>
<evidence type="ECO:0000256" key="6">
    <source>
        <dbReference type="ARBA" id="ARBA00022989"/>
    </source>
</evidence>